<accession>A0AAV9Z7H8</accession>
<gene>
    <name evidence="1" type="ORF">R3P38DRAFT_3240090</name>
</gene>
<proteinExistence type="predicted"/>
<dbReference type="EMBL" id="JAWWNJ010000189">
    <property type="protein sequence ID" value="KAK6972316.1"/>
    <property type="molecule type" value="Genomic_DNA"/>
</dbReference>
<dbReference type="Proteomes" id="UP001362999">
    <property type="component" value="Unassembled WGS sequence"/>
</dbReference>
<evidence type="ECO:0000313" key="2">
    <source>
        <dbReference type="Proteomes" id="UP001362999"/>
    </source>
</evidence>
<protein>
    <submittedName>
        <fullName evidence="1">Uncharacterized protein</fullName>
    </submittedName>
</protein>
<sequence>MVQDCWLAITTPFAGWLWAGFDISIYSLDILPARATSYANQCDVATTPTVSRCDVATFLLSSTTLSDAGDDHQALPQAQLLVVSILKCFTKPPKHSRTLFWWPEILRALHTSNVHIDDFDTLFRELLAFLPSIQNHSSAATAVFCVNTSIHALCFASGSPCSCVLPRSNELRSRIRNVGEDSSPTAPVDQRDLCMQMGSLVFLAQCFHAWARRAIFDTFA</sequence>
<dbReference type="AlphaFoldDB" id="A0AAV9Z7H8"/>
<keyword evidence="2" id="KW-1185">Reference proteome</keyword>
<evidence type="ECO:0000313" key="1">
    <source>
        <dbReference type="EMBL" id="KAK6972316.1"/>
    </source>
</evidence>
<comment type="caution">
    <text evidence="1">The sequence shown here is derived from an EMBL/GenBank/DDBJ whole genome shotgun (WGS) entry which is preliminary data.</text>
</comment>
<organism evidence="1 2">
    <name type="scientific">Favolaschia claudopus</name>
    <dbReference type="NCBI Taxonomy" id="2862362"/>
    <lineage>
        <taxon>Eukaryota</taxon>
        <taxon>Fungi</taxon>
        <taxon>Dikarya</taxon>
        <taxon>Basidiomycota</taxon>
        <taxon>Agaricomycotina</taxon>
        <taxon>Agaricomycetes</taxon>
        <taxon>Agaricomycetidae</taxon>
        <taxon>Agaricales</taxon>
        <taxon>Marasmiineae</taxon>
        <taxon>Mycenaceae</taxon>
        <taxon>Favolaschia</taxon>
    </lineage>
</organism>
<reference evidence="1 2" key="1">
    <citation type="journal article" date="2024" name="J Genomics">
        <title>Draft genome sequencing and assembly of Favolaschia claudopus CIRM-BRFM 2984 isolated from oak limbs.</title>
        <authorList>
            <person name="Navarro D."/>
            <person name="Drula E."/>
            <person name="Chaduli D."/>
            <person name="Cazenave R."/>
            <person name="Ahrendt S."/>
            <person name="Wang J."/>
            <person name="Lipzen A."/>
            <person name="Daum C."/>
            <person name="Barry K."/>
            <person name="Grigoriev I.V."/>
            <person name="Favel A."/>
            <person name="Rosso M.N."/>
            <person name="Martin F."/>
        </authorList>
    </citation>
    <scope>NUCLEOTIDE SEQUENCE [LARGE SCALE GENOMIC DNA]</scope>
    <source>
        <strain evidence="1 2">CIRM-BRFM 2984</strain>
    </source>
</reference>
<name>A0AAV9Z7H8_9AGAR</name>